<comment type="cofactor">
    <cofactor evidence="14">
        <name>Mg(2+)</name>
        <dbReference type="ChEBI" id="CHEBI:18420"/>
    </cofactor>
    <text evidence="14">Binds 1 Mg(2+) ion per subunit. Can also utilize other divalent metal cations, such as Ca(2+), Mn(2+) and Co(2+).</text>
</comment>
<dbReference type="PROSITE" id="PS00801">
    <property type="entry name" value="TRANSKETOLASE_1"/>
    <property type="match status" value="1"/>
</dbReference>
<dbReference type="PATRIC" id="fig|251221.4.peg.2332"/>
<dbReference type="InterPro" id="IPR049557">
    <property type="entry name" value="Transketolase_CS"/>
</dbReference>
<dbReference type="Gene3D" id="3.40.50.920">
    <property type="match status" value="1"/>
</dbReference>
<feature type="binding site" evidence="13">
    <location>
        <position position="271"/>
    </location>
    <ligand>
        <name>thiamine diphosphate</name>
        <dbReference type="ChEBI" id="CHEBI:58937"/>
    </ligand>
</feature>
<sequence>MTGTLLDKTAAQLDELSVNTIRFLAVDAVQKANSGHPGLPMGAAPMAYVIWTKFLKHNPTNPKWFDRDRFILSAGHGSMLLYALLHLTGYDLAIDDLKQFRQLHSRTPGHPENFMTPGVEVTTGPLGQGLGNGIGIAVAEAHLAARYNRPGHEIIDHTTYAIVSDGDLMEGVASEAASLGGHLGLGKVIYLYDDNHISIDGETELSFTEDRMQRFDAYGWHTQAVADGNDIAAIEQAIHNARAVTDKPSIIAVRTIIGYGSPNKANSHDVHGSPLGGDEVKATKENLKWPLEPEFYIPEETLAQFRKAVEAGKEAEADWNARFAAYKAEFPELAAELESLIEGRLPEGWESSLPSFSPADKPLATRAASGKVLNAVTAALPGLIGGSADLAPSNNTYVKAFVDFQKATPEGRNFHFGVREHGMGAVMNGMAMHGGLKVYGGTFLIFMDYMKGAVRVAALSHSPVVYVFTHDSIGLGEDGPTHQPVEQILTLRATPQLTVIRPGDAVETVGAWKVAIESNRDPVALILTRQNLPIQPGSTVEAVAKGAYTLVEADNPEIILIGTGSEVQLVVEAQKQLAEQGIAARVVSFPSWELFEAQPQEYKDSVLTPGVKRLAVEAGTSLGWHKYVGLEGAVIGVDRYGASAPIKAVMPEYGFTIDNVVAHALKVLGR</sequence>
<feature type="binding site" evidence="12">
    <location>
        <position position="482"/>
    </location>
    <ligand>
        <name>substrate</name>
    </ligand>
</feature>
<dbReference type="FunFam" id="3.40.50.920:FF:000003">
    <property type="entry name" value="Transketolase"/>
    <property type="match status" value="1"/>
</dbReference>
<evidence type="ECO:0000256" key="14">
    <source>
        <dbReference type="PIRSR" id="PIRSR605478-4"/>
    </source>
</evidence>
<dbReference type="InterPro" id="IPR009014">
    <property type="entry name" value="Transketo_C/PFOR_II"/>
</dbReference>
<feature type="binding site" evidence="13">
    <location>
        <position position="166"/>
    </location>
    <ligand>
        <name>thiamine diphosphate</name>
        <dbReference type="ChEBI" id="CHEBI:58937"/>
    </ligand>
</feature>
<comment type="subunit">
    <text evidence="2">Homodimer.</text>
</comment>
<dbReference type="GO" id="GO:0046872">
    <property type="term" value="F:metal ion binding"/>
    <property type="evidence" value="ECO:0007669"/>
    <property type="project" value="UniProtKB-KW"/>
</dbReference>
<evidence type="ECO:0000256" key="9">
    <source>
        <dbReference type="ARBA" id="ARBA00049473"/>
    </source>
</evidence>
<dbReference type="STRING" id="251221.gene:10759792"/>
<feature type="site" description="Important for catalytic activity" evidence="15">
    <location>
        <position position="36"/>
    </location>
</feature>
<evidence type="ECO:0000256" key="15">
    <source>
        <dbReference type="PIRSR" id="PIRSR605478-5"/>
    </source>
</evidence>
<evidence type="ECO:0000256" key="5">
    <source>
        <dbReference type="ARBA" id="ARBA00022679"/>
    </source>
</evidence>
<dbReference type="CDD" id="cd07033">
    <property type="entry name" value="TPP_PYR_DXS_TK_like"/>
    <property type="match status" value="1"/>
</dbReference>
<dbReference type="FunFam" id="3.40.50.970:FF:000003">
    <property type="entry name" value="Transketolase"/>
    <property type="match status" value="1"/>
</dbReference>
<comment type="cofactor">
    <cofactor evidence="13">
        <name>thiamine diphosphate</name>
        <dbReference type="ChEBI" id="CHEBI:58937"/>
    </cofactor>
    <text evidence="13">Binds 1 thiamine pyrophosphate per subunit. During the reaction, the substrate forms a covalent intermediate with the cofactor.</text>
</comment>
<feature type="binding site" evidence="13">
    <location>
        <position position="446"/>
    </location>
    <ligand>
        <name>thiamine diphosphate</name>
        <dbReference type="ChEBI" id="CHEBI:58937"/>
    </ligand>
</feature>
<dbReference type="InterPro" id="IPR055152">
    <property type="entry name" value="Transketolase-like_C_2"/>
</dbReference>
<dbReference type="FunCoup" id="Q7NI86">
    <property type="interactions" value="320"/>
</dbReference>
<dbReference type="PANTHER" id="PTHR43522:SF2">
    <property type="entry name" value="TRANSKETOLASE 1-RELATED"/>
    <property type="match status" value="1"/>
</dbReference>
<keyword evidence="8 13" id="KW-0786">Thiamine pyrophosphate</keyword>
<evidence type="ECO:0000256" key="11">
    <source>
        <dbReference type="PIRSR" id="PIRSR605478-1"/>
    </source>
</evidence>
<dbReference type="Gene3D" id="3.40.50.970">
    <property type="match status" value="2"/>
</dbReference>
<dbReference type="InterPro" id="IPR005478">
    <property type="entry name" value="Transketolase_bac-like"/>
</dbReference>
<feature type="binding site" evidence="13">
    <location>
        <position position="76"/>
    </location>
    <ligand>
        <name>thiamine diphosphate</name>
        <dbReference type="ChEBI" id="CHEBI:58937"/>
    </ligand>
</feature>
<comment type="catalytic activity">
    <reaction evidence="9">
        <text>D-sedoheptulose 7-phosphate + D-glyceraldehyde 3-phosphate = aldehydo-D-ribose 5-phosphate + D-xylulose 5-phosphate</text>
        <dbReference type="Rhea" id="RHEA:10508"/>
        <dbReference type="ChEBI" id="CHEBI:57483"/>
        <dbReference type="ChEBI" id="CHEBI:57737"/>
        <dbReference type="ChEBI" id="CHEBI:58273"/>
        <dbReference type="ChEBI" id="CHEBI:59776"/>
        <dbReference type="EC" id="2.2.1.1"/>
    </reaction>
</comment>
<dbReference type="SMART" id="SM00861">
    <property type="entry name" value="Transket_pyr"/>
    <property type="match status" value="1"/>
</dbReference>
<feature type="binding site" evidence="12">
    <location>
        <position position="478"/>
    </location>
    <ligand>
        <name>substrate</name>
    </ligand>
</feature>
<dbReference type="InParanoid" id="Q7NI86"/>
<evidence type="ECO:0000313" key="17">
    <source>
        <dbReference type="EMBL" id="BAC90238.1"/>
    </source>
</evidence>
<dbReference type="HOGENOM" id="CLU_009227_0_0_3"/>
<dbReference type="EMBL" id="BA000045">
    <property type="protein sequence ID" value="BAC90238.1"/>
    <property type="molecule type" value="Genomic_DNA"/>
</dbReference>
<feature type="active site" description="Proton donor" evidence="11">
    <location>
        <position position="420"/>
    </location>
</feature>
<dbReference type="SUPFAM" id="SSF52518">
    <property type="entry name" value="Thiamin diphosphate-binding fold (THDP-binding)"/>
    <property type="match status" value="2"/>
</dbReference>
<dbReference type="GO" id="GO:0004802">
    <property type="term" value="F:transketolase activity"/>
    <property type="evidence" value="ECO:0000318"/>
    <property type="project" value="GO_Central"/>
</dbReference>
<keyword evidence="18" id="KW-1185">Reference proteome</keyword>
<dbReference type="EnsemblBacteria" id="BAC90238">
    <property type="protein sequence ID" value="BAC90238"/>
    <property type="gene ID" value="BAC90238"/>
</dbReference>
<organism evidence="17 18">
    <name type="scientific">Gloeobacter violaceus (strain ATCC 29082 / PCC 7421)</name>
    <dbReference type="NCBI Taxonomy" id="251221"/>
    <lineage>
        <taxon>Bacteria</taxon>
        <taxon>Bacillati</taxon>
        <taxon>Cyanobacteriota</taxon>
        <taxon>Cyanophyceae</taxon>
        <taxon>Gloeobacterales</taxon>
        <taxon>Gloeobacteraceae</taxon>
        <taxon>Gloeobacter</taxon>
    </lineage>
</organism>
<keyword evidence="5" id="KW-0808">Transferase</keyword>
<gene>
    <name evidence="17" type="ordered locus">glr2297</name>
</gene>
<dbReference type="Proteomes" id="UP000000557">
    <property type="component" value="Chromosome"/>
</dbReference>
<feature type="binding site" evidence="12">
    <location>
        <position position="366"/>
    </location>
    <ligand>
        <name>substrate</name>
    </ligand>
</feature>
<feature type="binding site" evidence="12">
    <location>
        <position position="271"/>
    </location>
    <ligand>
        <name>substrate</name>
    </ligand>
</feature>
<comment type="similarity">
    <text evidence="1">Belongs to the transketolase family.</text>
</comment>
<dbReference type="GO" id="GO:0006098">
    <property type="term" value="P:pentose-phosphate shunt"/>
    <property type="evidence" value="ECO:0000318"/>
    <property type="project" value="GO_Central"/>
</dbReference>
<dbReference type="InterPro" id="IPR029061">
    <property type="entry name" value="THDP-binding"/>
</dbReference>
<evidence type="ECO:0000256" key="1">
    <source>
        <dbReference type="ARBA" id="ARBA00007131"/>
    </source>
</evidence>
<evidence type="ECO:0000256" key="8">
    <source>
        <dbReference type="ARBA" id="ARBA00023052"/>
    </source>
</evidence>
<evidence type="ECO:0000256" key="3">
    <source>
        <dbReference type="ARBA" id="ARBA00013152"/>
    </source>
</evidence>
<feature type="binding site" evidence="12">
    <location>
        <position position="36"/>
    </location>
    <ligand>
        <name>substrate</name>
    </ligand>
</feature>
<feature type="binding site" evidence="12">
    <location>
        <position position="393"/>
    </location>
    <ligand>
        <name>substrate</name>
    </ligand>
</feature>
<dbReference type="Pfam" id="PF02779">
    <property type="entry name" value="Transket_pyr"/>
    <property type="match status" value="1"/>
</dbReference>
<dbReference type="GO" id="GO:0005829">
    <property type="term" value="C:cytosol"/>
    <property type="evidence" value="ECO:0000318"/>
    <property type="project" value="GO_Central"/>
</dbReference>
<feature type="binding site" evidence="12">
    <location>
        <position position="470"/>
    </location>
    <ligand>
        <name>substrate</name>
    </ligand>
</feature>
<feature type="binding site" evidence="13">
    <location>
        <begin position="124"/>
        <end position="126"/>
    </location>
    <ligand>
        <name>thiamine diphosphate</name>
        <dbReference type="ChEBI" id="CHEBI:58937"/>
    </ligand>
</feature>
<evidence type="ECO:0000259" key="16">
    <source>
        <dbReference type="SMART" id="SM00861"/>
    </source>
</evidence>
<keyword evidence="7 14" id="KW-0460">Magnesium</keyword>
<evidence type="ECO:0000256" key="13">
    <source>
        <dbReference type="PIRSR" id="PIRSR605478-3"/>
    </source>
</evidence>
<dbReference type="Pfam" id="PF00456">
    <property type="entry name" value="Transketolase_N"/>
    <property type="match status" value="1"/>
</dbReference>
<evidence type="ECO:0000313" key="18">
    <source>
        <dbReference type="Proteomes" id="UP000000557"/>
    </source>
</evidence>
<evidence type="ECO:0000256" key="6">
    <source>
        <dbReference type="ARBA" id="ARBA00022723"/>
    </source>
</evidence>
<dbReference type="EC" id="2.2.1.1" evidence="3 10"/>
<dbReference type="FunFam" id="3.40.50.970:FF:000004">
    <property type="entry name" value="Transketolase"/>
    <property type="match status" value="1"/>
</dbReference>
<name>Q7NI86_GLOVI</name>
<evidence type="ECO:0000256" key="2">
    <source>
        <dbReference type="ARBA" id="ARBA00011738"/>
    </source>
</evidence>
<dbReference type="eggNOG" id="COG0021">
    <property type="taxonomic scope" value="Bacteria"/>
</dbReference>
<feature type="binding site" evidence="14">
    <location>
        <position position="195"/>
    </location>
    <ligand>
        <name>Mg(2+)</name>
        <dbReference type="ChEBI" id="CHEBI:18420"/>
    </ligand>
</feature>
<dbReference type="SUPFAM" id="SSF52922">
    <property type="entry name" value="TK C-terminal domain-like"/>
    <property type="match status" value="1"/>
</dbReference>
<dbReference type="PhylomeDB" id="Q7NI86"/>
<dbReference type="Pfam" id="PF22613">
    <property type="entry name" value="Transketolase_C_1"/>
    <property type="match status" value="1"/>
</dbReference>
<dbReference type="InterPro" id="IPR005474">
    <property type="entry name" value="Transketolase_N"/>
</dbReference>
<evidence type="ECO:0000256" key="7">
    <source>
        <dbReference type="ARBA" id="ARBA00022842"/>
    </source>
</evidence>
<feature type="site" description="Important for catalytic activity" evidence="15">
    <location>
        <position position="271"/>
    </location>
</feature>
<dbReference type="CDD" id="cd02012">
    <property type="entry name" value="TPP_TK"/>
    <property type="match status" value="1"/>
</dbReference>
<dbReference type="NCBIfam" id="TIGR00232">
    <property type="entry name" value="tktlase_bact"/>
    <property type="match status" value="1"/>
</dbReference>
<dbReference type="RefSeq" id="WP_011142294.1">
    <property type="nucleotide sequence ID" value="NC_005125.1"/>
</dbReference>
<feature type="binding site" evidence="14">
    <location>
        <position position="165"/>
    </location>
    <ligand>
        <name>Mg(2+)</name>
        <dbReference type="ChEBI" id="CHEBI:18420"/>
    </ligand>
</feature>
<dbReference type="AlphaFoldDB" id="Q7NI86"/>
<feature type="binding site" evidence="13">
    <location>
        <position position="195"/>
    </location>
    <ligand>
        <name>thiamine diphosphate</name>
        <dbReference type="ChEBI" id="CHEBI:58937"/>
    </ligand>
</feature>
<dbReference type="PANTHER" id="PTHR43522">
    <property type="entry name" value="TRANSKETOLASE"/>
    <property type="match status" value="1"/>
</dbReference>
<dbReference type="InterPro" id="IPR005475">
    <property type="entry name" value="Transketolase-like_Pyr-bd"/>
</dbReference>
<reference evidence="17 18" key="2">
    <citation type="journal article" date="2003" name="DNA Res.">
        <title>Complete genome structure of Gloeobacter violaceus PCC 7421, a cyanobacterium that lacks thylakoids (supplement).</title>
        <authorList>
            <person name="Nakamura Y."/>
            <person name="Kaneko T."/>
            <person name="Sato S."/>
            <person name="Mimuro M."/>
            <person name="Miyashita H."/>
            <person name="Tsuchiya T."/>
            <person name="Sasamoto S."/>
            <person name="Watanabe A."/>
            <person name="Kawashima K."/>
            <person name="Kishida Y."/>
            <person name="Kiyokawa C."/>
            <person name="Kohara M."/>
            <person name="Matsumoto M."/>
            <person name="Matsuno A."/>
            <person name="Nakazaki N."/>
            <person name="Shimpo S."/>
            <person name="Takeuchi C."/>
            <person name="Yamada M."/>
            <person name="Tabata S."/>
        </authorList>
    </citation>
    <scope>NUCLEOTIDE SEQUENCE [LARGE SCALE GENOMIC DNA]</scope>
    <source>
        <strain evidence="18">ATCC 29082 / PCC 7421</strain>
    </source>
</reference>
<dbReference type="KEGG" id="gvi:glr2297"/>
<dbReference type="InterPro" id="IPR033247">
    <property type="entry name" value="Transketolase_fam"/>
</dbReference>
<protein>
    <recommendedName>
        <fullName evidence="4 10">Transketolase</fullName>
        <ecNumber evidence="3 10">2.2.1.1</ecNumber>
    </recommendedName>
</protein>
<feature type="binding site" evidence="14">
    <location>
        <position position="197"/>
    </location>
    <ligand>
        <name>Mg(2+)</name>
        <dbReference type="ChEBI" id="CHEBI:18420"/>
    </ligand>
</feature>
<feature type="domain" description="Transketolase-like pyrimidine-binding" evidence="16">
    <location>
        <begin position="363"/>
        <end position="534"/>
    </location>
</feature>
<evidence type="ECO:0000256" key="10">
    <source>
        <dbReference type="NCBIfam" id="TIGR00232"/>
    </source>
</evidence>
<accession>Q7NI86</accession>
<evidence type="ECO:0000256" key="4">
    <source>
        <dbReference type="ARBA" id="ARBA00016662"/>
    </source>
</evidence>
<feature type="binding site" evidence="12">
    <location>
        <position position="529"/>
    </location>
    <ligand>
        <name>substrate</name>
    </ligand>
</feature>
<evidence type="ECO:0000256" key="12">
    <source>
        <dbReference type="PIRSR" id="PIRSR605478-2"/>
    </source>
</evidence>
<dbReference type="OrthoDB" id="8732661at2"/>
<proteinExistence type="inferred from homology"/>
<keyword evidence="6 14" id="KW-0479">Metal-binding</keyword>
<reference evidence="17 18" key="1">
    <citation type="journal article" date="2003" name="DNA Res.">
        <title>Complete genome structure of Gloeobacter violaceus PCC 7421, a cyanobacterium that lacks thylakoids.</title>
        <authorList>
            <person name="Nakamura Y."/>
            <person name="Kaneko T."/>
            <person name="Sato S."/>
            <person name="Mimuro M."/>
            <person name="Miyashita H."/>
            <person name="Tsuchiya T."/>
            <person name="Sasamoto S."/>
            <person name="Watanabe A."/>
            <person name="Kawashima K."/>
            <person name="Kishida Y."/>
            <person name="Kiyokawa C."/>
            <person name="Kohara M."/>
            <person name="Matsumoto M."/>
            <person name="Matsuno A."/>
            <person name="Nakazaki N."/>
            <person name="Shimpo S."/>
            <person name="Takeuchi C."/>
            <person name="Yamada M."/>
            <person name="Tabata S."/>
        </authorList>
    </citation>
    <scope>NUCLEOTIDE SEQUENCE [LARGE SCALE GENOMIC DNA]</scope>
    <source>
        <strain evidence="18">ATCC 29082 / PCC 7421</strain>
    </source>
</reference>